<feature type="transmembrane region" description="Helical" evidence="1">
    <location>
        <begin position="108"/>
        <end position="128"/>
    </location>
</feature>
<dbReference type="AlphaFoldDB" id="A0AAC8ZU11"/>
<name>A0AAC8ZU11_9PROT</name>
<feature type="transmembrane region" description="Helical" evidence="1">
    <location>
        <begin position="62"/>
        <end position="87"/>
    </location>
</feature>
<organism evidence="2 3">
    <name type="scientific">Azospirillum thiophilum</name>
    <dbReference type="NCBI Taxonomy" id="528244"/>
    <lineage>
        <taxon>Bacteria</taxon>
        <taxon>Pseudomonadati</taxon>
        <taxon>Pseudomonadota</taxon>
        <taxon>Alphaproteobacteria</taxon>
        <taxon>Rhodospirillales</taxon>
        <taxon>Azospirillaceae</taxon>
        <taxon>Azospirillum</taxon>
    </lineage>
</organism>
<evidence type="ECO:0008006" key="4">
    <source>
        <dbReference type="Google" id="ProtNLM"/>
    </source>
</evidence>
<reference evidence="3" key="1">
    <citation type="submission" date="2015-08" db="EMBL/GenBank/DDBJ databases">
        <title>Complete Genome Sequence of Azospirillum thiophilum BV-S.</title>
        <authorList>
            <person name="Fomenkov A."/>
            <person name="Vincze T."/>
            <person name="Grabovich M."/>
            <person name="Dubinina G."/>
            <person name="Orlova M."/>
            <person name="Belousova E."/>
            <person name="Roberts R.J."/>
        </authorList>
    </citation>
    <scope>NUCLEOTIDE SEQUENCE [LARGE SCALE GENOMIC DNA]</scope>
    <source>
        <strain evidence="3">BV-S</strain>
    </source>
</reference>
<reference evidence="2 3" key="2">
    <citation type="journal article" date="2016" name="Genome Announc.">
        <title>Complete Genome Sequence of a Strain of Azospirillum thiophilum Isolated from a Sulfide Spring.</title>
        <authorList>
            <person name="Fomenkov A."/>
            <person name="Vincze T."/>
            <person name="Grabovich M."/>
            <person name="Anton B.P."/>
            <person name="Dubinina G."/>
            <person name="Orlova M."/>
            <person name="Belousova E."/>
            <person name="Roberts R.J."/>
        </authorList>
    </citation>
    <scope>NUCLEOTIDE SEQUENCE [LARGE SCALE GENOMIC DNA]</scope>
    <source>
        <strain evidence="2 3">BV-S</strain>
    </source>
</reference>
<proteinExistence type="predicted"/>
<gene>
    <name evidence="2" type="ORF">AL072_12055</name>
</gene>
<keyword evidence="3" id="KW-1185">Reference proteome</keyword>
<evidence type="ECO:0000313" key="3">
    <source>
        <dbReference type="Proteomes" id="UP000069935"/>
    </source>
</evidence>
<evidence type="ECO:0000313" key="2">
    <source>
        <dbReference type="EMBL" id="ALG71528.1"/>
    </source>
</evidence>
<protein>
    <recommendedName>
        <fullName evidence="4">DUF2254 domain-containing protein</fullName>
    </recommendedName>
</protein>
<keyword evidence="1" id="KW-0812">Transmembrane</keyword>
<accession>A0AAC8ZU11</accession>
<dbReference type="RefSeq" id="WP_045580118.1">
    <property type="nucleotide sequence ID" value="NZ_CP012401.1"/>
</dbReference>
<dbReference type="Proteomes" id="UP000069935">
    <property type="component" value="Chromosome 1"/>
</dbReference>
<keyword evidence="1" id="KW-1133">Transmembrane helix</keyword>
<dbReference type="Pfam" id="PF10011">
    <property type="entry name" value="DUF2254"/>
    <property type="match status" value="1"/>
</dbReference>
<evidence type="ECO:0000256" key="1">
    <source>
        <dbReference type="SAM" id="Phobius"/>
    </source>
</evidence>
<sequence length="443" mass="48839">MQDRLRHYWMILRGNLWFVPMLMSIAAVALAVLLLTHRDLLPDGAVELWLVYSGDPESARQLLGALLSGIITMTSLVVSITVVVLTLAAGQLGPRLVRNFISDPQTQAVLGLFVATILYLLVVFRSIGGLSSGGIPHLAVSVGTAMSALCLFVLLFFVHKLARSIMYDNVVRDVTRELRTAIDHLLPEAEASQLTAEPAPENTVWIGLGHDGYIEAIDFDMLVGEARKRGAVLWIKVRPGHFVLARGAHVGVHPPNCCSEELVRAIRNAFIIGAERTPTQDLEYGIRQMVEIALRALSPGINDVFTALAVIDNLSSGLSLIFDRQLEIAAHGDQDGKLRVVRSVTDYDGIVRAAFDQIRQAGQAMPAVLIRLAEGVARLAPYVRLDEQRRSLLRQLTLVQEAGDRFISQDRDRAMLQQSCQEARQLMIRLDRSMADFAPMATR</sequence>
<dbReference type="InterPro" id="IPR018723">
    <property type="entry name" value="DUF2254_membrane"/>
</dbReference>
<feature type="transmembrane region" description="Helical" evidence="1">
    <location>
        <begin position="134"/>
        <end position="158"/>
    </location>
</feature>
<dbReference type="EMBL" id="CP012401">
    <property type="protein sequence ID" value="ALG71528.1"/>
    <property type="molecule type" value="Genomic_DNA"/>
</dbReference>
<dbReference type="KEGG" id="ati:AL072_12055"/>
<keyword evidence="1" id="KW-0472">Membrane</keyword>